<evidence type="ECO:0000256" key="5">
    <source>
        <dbReference type="ARBA" id="ARBA00022737"/>
    </source>
</evidence>
<keyword evidence="7 10" id="KW-0378">Hydrolase</keyword>
<keyword evidence="8" id="KW-0040">ANK repeat</keyword>
<evidence type="ECO:0000256" key="4">
    <source>
        <dbReference type="ARBA" id="ARBA00022722"/>
    </source>
</evidence>
<keyword evidence="6 10" id="KW-0255">Endonuclease</keyword>
<dbReference type="PANTHER" id="PTHR16036:SF2">
    <property type="entry name" value="TRNA ENDONUCLEASE ANKZF1"/>
    <property type="match status" value="1"/>
</dbReference>
<evidence type="ECO:0000256" key="2">
    <source>
        <dbReference type="ARBA" id="ARBA00009262"/>
    </source>
</evidence>
<feature type="active site" evidence="10">
    <location>
        <position position="275"/>
    </location>
</feature>
<reference evidence="13 14" key="1">
    <citation type="journal article" date="2014" name="PLoS Genet.">
        <title>Analysis of the Phlebiopsis gigantea genome, transcriptome and secretome provides insight into its pioneer colonization strategies of wood.</title>
        <authorList>
            <person name="Hori C."/>
            <person name="Ishida T."/>
            <person name="Igarashi K."/>
            <person name="Samejima M."/>
            <person name="Suzuki H."/>
            <person name="Master E."/>
            <person name="Ferreira P."/>
            <person name="Ruiz-Duenas F.J."/>
            <person name="Held B."/>
            <person name="Canessa P."/>
            <person name="Larrondo L.F."/>
            <person name="Schmoll M."/>
            <person name="Druzhinina I.S."/>
            <person name="Kubicek C.P."/>
            <person name="Gaskell J.A."/>
            <person name="Kersten P."/>
            <person name="St John F."/>
            <person name="Glasner J."/>
            <person name="Sabat G."/>
            <person name="Splinter BonDurant S."/>
            <person name="Syed K."/>
            <person name="Yadav J."/>
            <person name="Mgbeahuruike A.C."/>
            <person name="Kovalchuk A."/>
            <person name="Asiegbu F.O."/>
            <person name="Lackner G."/>
            <person name="Hoffmeister D."/>
            <person name="Rencoret J."/>
            <person name="Gutierrez A."/>
            <person name="Sun H."/>
            <person name="Lindquist E."/>
            <person name="Barry K."/>
            <person name="Riley R."/>
            <person name="Grigoriev I.V."/>
            <person name="Henrissat B."/>
            <person name="Kues U."/>
            <person name="Berka R.M."/>
            <person name="Martinez A.T."/>
            <person name="Covert S.F."/>
            <person name="Blanchette R.A."/>
            <person name="Cullen D."/>
        </authorList>
    </citation>
    <scope>NUCLEOTIDE SEQUENCE [LARGE SCALE GENOMIC DNA]</scope>
    <source>
        <strain evidence="13 14">11061_1 CR5-6</strain>
    </source>
</reference>
<keyword evidence="3 10" id="KW-0963">Cytoplasm</keyword>
<dbReference type="PROSITE" id="PS52044">
    <property type="entry name" value="VLRF1"/>
    <property type="match status" value="1"/>
</dbReference>
<evidence type="ECO:0000256" key="7">
    <source>
        <dbReference type="ARBA" id="ARBA00022801"/>
    </source>
</evidence>
<comment type="domain">
    <text evidence="10">The VLRF1 domain mediates binding to the 60S ribosomal subunit.</text>
</comment>
<evidence type="ECO:0000256" key="10">
    <source>
        <dbReference type="PROSITE-ProRule" id="PRU01389"/>
    </source>
</evidence>
<dbReference type="OrthoDB" id="429841at2759"/>
<accession>A0A0C3SA26</accession>
<feature type="region of interest" description="Disordered" evidence="11">
    <location>
        <begin position="562"/>
        <end position="671"/>
    </location>
</feature>
<feature type="compositionally biased region" description="Basic and acidic residues" evidence="11">
    <location>
        <begin position="647"/>
        <end position="664"/>
    </location>
</feature>
<comment type="subcellular location">
    <subcellularLocation>
        <location evidence="1">Cytoplasm</location>
    </subcellularLocation>
</comment>
<dbReference type="EMBL" id="KN840474">
    <property type="protein sequence ID" value="KIP08812.1"/>
    <property type="molecule type" value="Genomic_DNA"/>
</dbReference>
<protein>
    <recommendedName>
        <fullName evidence="12">VLRF1 domain-containing protein</fullName>
    </recommendedName>
</protein>
<keyword evidence="4 10" id="KW-0540">Nuclease</keyword>
<evidence type="ECO:0000313" key="13">
    <source>
        <dbReference type="EMBL" id="KIP08812.1"/>
    </source>
</evidence>
<comment type="similarity">
    <text evidence="2 10">Belongs to the ANKZF1/VMS1 family.</text>
</comment>
<dbReference type="InterPro" id="IPR036770">
    <property type="entry name" value="Ankyrin_rpt-contain_sf"/>
</dbReference>
<feature type="region of interest" description="Disordered" evidence="11">
    <location>
        <begin position="395"/>
        <end position="416"/>
    </location>
</feature>
<evidence type="ECO:0000256" key="9">
    <source>
        <dbReference type="ARBA" id="ARBA00023054"/>
    </source>
</evidence>
<sequence length="671" mass="74776">MARYEHYHVFAIPQALLDTLVPRSIVNQVTPAVDELSLSTSPVLPPAPALSASGARACNICLGAAFADVDEQRTHFRSDWHRYNVKMRMGGDNAVAEVQFSQLVDGLEDSLSGSASSSDDSDEPEDDAVSALVHKTKKLNAATNDAEDDEDAQRNLPNTPVAWFHSPPSTQLGIYKVIFPSKLISSREENVGQLFLDELKMMQTGGGEEGRKWALFMVAGGHFAGAVARVSRPDSEEDFGVAKKGKQKKPKPDTELLKHKTFHRYTTRRKQGGSQSLNDNSKSKAVSAGAMLRRYGEQALRDDIRNLLNDWAEELEDCERIFIRASVSNRRIFFDYEDPIIEKGDDRLRTFPFPTRRPTQAELSRCLQELTRVKVSHLTADALREQDEAFIASLPKPKPTPAAAPAQTQHKPAKPQLTPEEVAALNIQREIQSRWSRALEMVAKGRLDPFKTFLSKEGALLGEDGVNTRVPADIDDAMKSETLLVYATRKGQEDIVQWLLEEARADPTLDEDDDEAGRPVVGGSRRTAYDFARTRAVRNVFRRCAADHADWWDWIGTGDGGGRVPSVLSREMEEEREGKKKVRRKGLKDKVREREALQKEKEKERPAVVEPPKLEPRKVAKEPAEGPRKLGGPSSAGESVMGLTPEMRAKVERERRARAAEARMKAMSGSR</sequence>
<dbReference type="PANTHER" id="PTHR16036">
    <property type="entry name" value="ANKYRIN REPEAT AND ZINC FINGER DOMAIN-CONTAINING PROTEIN 1"/>
    <property type="match status" value="1"/>
</dbReference>
<dbReference type="InterPro" id="IPR041175">
    <property type="entry name" value="VLRF1/Vms1"/>
</dbReference>
<evidence type="ECO:0000256" key="3">
    <source>
        <dbReference type="ARBA" id="ARBA00022490"/>
    </source>
</evidence>
<gene>
    <name evidence="13" type="ORF">PHLGIDRAFT_103819</name>
</gene>
<feature type="region of interest" description="Disordered" evidence="11">
    <location>
        <begin position="109"/>
        <end position="163"/>
    </location>
</feature>
<keyword evidence="5" id="KW-0677">Repeat</keyword>
<keyword evidence="9" id="KW-0175">Coiled coil</keyword>
<dbReference type="GO" id="GO:0004519">
    <property type="term" value="F:endonuclease activity"/>
    <property type="evidence" value="ECO:0007669"/>
    <property type="project" value="UniProtKB-KW"/>
</dbReference>
<evidence type="ECO:0000256" key="11">
    <source>
        <dbReference type="SAM" id="MobiDB-lite"/>
    </source>
</evidence>
<dbReference type="GO" id="GO:0016787">
    <property type="term" value="F:hydrolase activity"/>
    <property type="evidence" value="ECO:0007669"/>
    <property type="project" value="UniProtKB-KW"/>
</dbReference>
<evidence type="ECO:0000313" key="14">
    <source>
        <dbReference type="Proteomes" id="UP000053257"/>
    </source>
</evidence>
<dbReference type="Pfam" id="PF18826">
    <property type="entry name" value="bVLRF1"/>
    <property type="match status" value="1"/>
</dbReference>
<evidence type="ECO:0000259" key="12">
    <source>
        <dbReference type="PROSITE" id="PS52044"/>
    </source>
</evidence>
<dbReference type="InterPro" id="IPR047139">
    <property type="entry name" value="ANKZ1/VMS1"/>
</dbReference>
<feature type="region of interest" description="Disordered" evidence="11">
    <location>
        <begin position="259"/>
        <end position="284"/>
    </location>
</feature>
<evidence type="ECO:0000256" key="6">
    <source>
        <dbReference type="ARBA" id="ARBA00022759"/>
    </source>
</evidence>
<feature type="compositionally biased region" description="Basic and acidic residues" evidence="11">
    <location>
        <begin position="588"/>
        <end position="628"/>
    </location>
</feature>
<evidence type="ECO:0000256" key="1">
    <source>
        <dbReference type="ARBA" id="ARBA00004496"/>
    </source>
</evidence>
<dbReference type="GO" id="GO:0005737">
    <property type="term" value="C:cytoplasm"/>
    <property type="evidence" value="ECO:0007669"/>
    <property type="project" value="UniProtKB-SubCell"/>
</dbReference>
<organism evidence="13 14">
    <name type="scientific">Phlebiopsis gigantea (strain 11061_1 CR5-6)</name>
    <name type="common">White-rot fungus</name>
    <name type="synonym">Peniophora gigantea</name>
    <dbReference type="NCBI Taxonomy" id="745531"/>
    <lineage>
        <taxon>Eukaryota</taxon>
        <taxon>Fungi</taxon>
        <taxon>Dikarya</taxon>
        <taxon>Basidiomycota</taxon>
        <taxon>Agaricomycotina</taxon>
        <taxon>Agaricomycetes</taxon>
        <taxon>Polyporales</taxon>
        <taxon>Phanerochaetaceae</taxon>
        <taxon>Phlebiopsis</taxon>
    </lineage>
</organism>
<dbReference type="AlphaFoldDB" id="A0A0C3SA26"/>
<dbReference type="Gene3D" id="1.25.40.20">
    <property type="entry name" value="Ankyrin repeat-containing domain"/>
    <property type="match status" value="1"/>
</dbReference>
<dbReference type="Proteomes" id="UP000053257">
    <property type="component" value="Unassembled WGS sequence"/>
</dbReference>
<feature type="compositionally biased region" description="Low complexity" evidence="11">
    <location>
        <begin position="403"/>
        <end position="416"/>
    </location>
</feature>
<dbReference type="STRING" id="745531.A0A0C3SA26"/>
<dbReference type="GO" id="GO:0036503">
    <property type="term" value="P:ERAD pathway"/>
    <property type="evidence" value="ECO:0007669"/>
    <property type="project" value="TreeGrafter"/>
</dbReference>
<proteinExistence type="inferred from homology"/>
<feature type="compositionally biased region" description="Polar residues" evidence="11">
    <location>
        <begin position="272"/>
        <end position="284"/>
    </location>
</feature>
<feature type="compositionally biased region" description="Basic residues" evidence="11">
    <location>
        <begin position="259"/>
        <end position="271"/>
    </location>
</feature>
<keyword evidence="14" id="KW-1185">Reference proteome</keyword>
<feature type="compositionally biased region" description="Low complexity" evidence="11">
    <location>
        <begin position="109"/>
        <end position="118"/>
    </location>
</feature>
<dbReference type="HOGENOM" id="CLU_014293_1_1_1"/>
<feature type="region of interest" description="Disordered" evidence="11">
    <location>
        <begin position="234"/>
        <end position="253"/>
    </location>
</feature>
<feature type="compositionally biased region" description="Acidic residues" evidence="11">
    <location>
        <begin position="119"/>
        <end position="128"/>
    </location>
</feature>
<name>A0A0C3SA26_PHLG1</name>
<evidence type="ECO:0000256" key="8">
    <source>
        <dbReference type="ARBA" id="ARBA00023043"/>
    </source>
</evidence>
<feature type="domain" description="VLRF1" evidence="12">
    <location>
        <begin position="209"/>
        <end position="373"/>
    </location>
</feature>